<organism evidence="2 3">
    <name type="scientific">Actinomadura viridis</name>
    <dbReference type="NCBI Taxonomy" id="58110"/>
    <lineage>
        <taxon>Bacteria</taxon>
        <taxon>Bacillati</taxon>
        <taxon>Actinomycetota</taxon>
        <taxon>Actinomycetes</taxon>
        <taxon>Streptosporangiales</taxon>
        <taxon>Thermomonosporaceae</taxon>
        <taxon>Actinomadura</taxon>
    </lineage>
</organism>
<dbReference type="Proteomes" id="UP000614047">
    <property type="component" value="Unassembled WGS sequence"/>
</dbReference>
<dbReference type="RefSeq" id="WP_197012356.1">
    <property type="nucleotide sequence ID" value="NZ_BAABES010000010.1"/>
</dbReference>
<evidence type="ECO:0000313" key="2">
    <source>
        <dbReference type="EMBL" id="MBG6089810.1"/>
    </source>
</evidence>
<feature type="region of interest" description="Disordered" evidence="1">
    <location>
        <begin position="77"/>
        <end position="96"/>
    </location>
</feature>
<reference evidence="2" key="1">
    <citation type="submission" date="2020-11" db="EMBL/GenBank/DDBJ databases">
        <title>Sequencing the genomes of 1000 actinobacteria strains.</title>
        <authorList>
            <person name="Klenk H.-P."/>
        </authorList>
    </citation>
    <scope>NUCLEOTIDE SEQUENCE</scope>
    <source>
        <strain evidence="2">DSM 43175</strain>
    </source>
</reference>
<name>A0A931GK37_9ACTN</name>
<keyword evidence="3" id="KW-1185">Reference proteome</keyword>
<dbReference type="EMBL" id="JADOUA010000001">
    <property type="protein sequence ID" value="MBG6089810.1"/>
    <property type="molecule type" value="Genomic_DNA"/>
</dbReference>
<dbReference type="AlphaFoldDB" id="A0A931GK37"/>
<sequence length="96" mass="10551">MDERAQRIHDAITEITQIEDPQVRAKAATEALKAIHEGNSTLAEARRDGVKELRAAGLSYRAIGPLIGVHFSRVKQLESGEPTGIHARPRKEKTGE</sequence>
<evidence type="ECO:0000313" key="3">
    <source>
        <dbReference type="Proteomes" id="UP000614047"/>
    </source>
</evidence>
<dbReference type="GO" id="GO:0000428">
    <property type="term" value="C:DNA-directed RNA polymerase complex"/>
    <property type="evidence" value="ECO:0007669"/>
    <property type="project" value="UniProtKB-KW"/>
</dbReference>
<proteinExistence type="predicted"/>
<accession>A0A931GK37</accession>
<keyword evidence="2" id="KW-0240">DNA-directed RNA polymerase</keyword>
<evidence type="ECO:0000256" key="1">
    <source>
        <dbReference type="SAM" id="MobiDB-lite"/>
    </source>
</evidence>
<gene>
    <name evidence="2" type="ORF">IW256_003923</name>
</gene>
<comment type="caution">
    <text evidence="2">The sequence shown here is derived from an EMBL/GenBank/DDBJ whole genome shotgun (WGS) entry which is preliminary data.</text>
</comment>
<protein>
    <submittedName>
        <fullName evidence="2">DNA-directed RNA polymerase specialized sigma24 family protein</fullName>
    </submittedName>
</protein>
<feature type="compositionally biased region" description="Basic residues" evidence="1">
    <location>
        <begin position="87"/>
        <end position="96"/>
    </location>
</feature>
<keyword evidence="2" id="KW-0804">Transcription</keyword>